<accession>A0A193C1G9</accession>
<feature type="compositionally biased region" description="Basic residues" evidence="8">
    <location>
        <begin position="21"/>
        <end position="31"/>
    </location>
</feature>
<evidence type="ECO:0000313" key="10">
    <source>
        <dbReference type="EMBL" id="ANN18322.1"/>
    </source>
</evidence>
<dbReference type="Pfam" id="PF00528">
    <property type="entry name" value="BPD_transp_1"/>
    <property type="match status" value="1"/>
</dbReference>
<dbReference type="STRING" id="31958.SD37_23585"/>
<proteinExistence type="inferred from homology"/>
<dbReference type="SUPFAM" id="SSF161098">
    <property type="entry name" value="MetI-like"/>
    <property type="match status" value="1"/>
</dbReference>
<feature type="transmembrane region" description="Helical" evidence="7">
    <location>
        <begin position="225"/>
        <end position="244"/>
    </location>
</feature>
<dbReference type="EMBL" id="CP016174">
    <property type="protein sequence ID" value="ANN18322.1"/>
    <property type="molecule type" value="Genomic_DNA"/>
</dbReference>
<keyword evidence="11" id="KW-1185">Reference proteome</keyword>
<dbReference type="KEGG" id="aori:SD37_23585"/>
<evidence type="ECO:0000256" key="7">
    <source>
        <dbReference type="RuleBase" id="RU363032"/>
    </source>
</evidence>
<evidence type="ECO:0000256" key="8">
    <source>
        <dbReference type="SAM" id="MobiDB-lite"/>
    </source>
</evidence>
<comment type="similarity">
    <text evidence="7">Belongs to the binding-protein-dependent transport system permease family.</text>
</comment>
<evidence type="ECO:0000256" key="1">
    <source>
        <dbReference type="ARBA" id="ARBA00004651"/>
    </source>
</evidence>
<dbReference type="RefSeq" id="WP_044854862.1">
    <property type="nucleotide sequence ID" value="NZ_CP016174.1"/>
</dbReference>
<feature type="transmembrane region" description="Helical" evidence="7">
    <location>
        <begin position="132"/>
        <end position="153"/>
    </location>
</feature>
<feature type="domain" description="ABC transmembrane type-1" evidence="9">
    <location>
        <begin position="95"/>
        <end position="308"/>
    </location>
</feature>
<evidence type="ECO:0000256" key="6">
    <source>
        <dbReference type="ARBA" id="ARBA00023136"/>
    </source>
</evidence>
<dbReference type="CDD" id="cd06261">
    <property type="entry name" value="TM_PBP2"/>
    <property type="match status" value="1"/>
</dbReference>
<dbReference type="PANTHER" id="PTHR30193">
    <property type="entry name" value="ABC TRANSPORTER PERMEASE PROTEIN"/>
    <property type="match status" value="1"/>
</dbReference>
<evidence type="ECO:0000256" key="2">
    <source>
        <dbReference type="ARBA" id="ARBA00022448"/>
    </source>
</evidence>
<dbReference type="InterPro" id="IPR051393">
    <property type="entry name" value="ABC_transporter_permease"/>
</dbReference>
<evidence type="ECO:0000313" key="11">
    <source>
        <dbReference type="Proteomes" id="UP000093695"/>
    </source>
</evidence>
<organism evidence="10 11">
    <name type="scientific">Amycolatopsis orientalis</name>
    <name type="common">Nocardia orientalis</name>
    <dbReference type="NCBI Taxonomy" id="31958"/>
    <lineage>
        <taxon>Bacteria</taxon>
        <taxon>Bacillati</taxon>
        <taxon>Actinomycetota</taxon>
        <taxon>Actinomycetes</taxon>
        <taxon>Pseudonocardiales</taxon>
        <taxon>Pseudonocardiaceae</taxon>
        <taxon>Amycolatopsis</taxon>
    </lineage>
</organism>
<reference evidence="10 11" key="1">
    <citation type="journal article" date="2015" name="Genome Announc.">
        <title>Draft Genome Sequence of Norvancomycin-Producing Strain Amycolatopsis orientalis CPCC200066.</title>
        <authorList>
            <person name="Lei X."/>
            <person name="Yuan F."/>
            <person name="Shi Y."/>
            <person name="Li X."/>
            <person name="Wang L."/>
            <person name="Hong B."/>
        </authorList>
    </citation>
    <scope>NUCLEOTIDE SEQUENCE [LARGE SCALE GENOMIC DNA]</scope>
    <source>
        <strain evidence="10 11">B-37</strain>
    </source>
</reference>
<dbReference type="Proteomes" id="UP000093695">
    <property type="component" value="Chromosome"/>
</dbReference>
<comment type="subcellular location">
    <subcellularLocation>
        <location evidence="1 7">Cell membrane</location>
        <topology evidence="1 7">Multi-pass membrane protein</topology>
    </subcellularLocation>
</comment>
<feature type="region of interest" description="Disordered" evidence="8">
    <location>
        <begin position="1"/>
        <end position="31"/>
    </location>
</feature>
<dbReference type="Gene3D" id="1.10.3720.10">
    <property type="entry name" value="MetI-like"/>
    <property type="match status" value="1"/>
</dbReference>
<evidence type="ECO:0000256" key="3">
    <source>
        <dbReference type="ARBA" id="ARBA00022475"/>
    </source>
</evidence>
<evidence type="ECO:0000259" key="9">
    <source>
        <dbReference type="PROSITE" id="PS50928"/>
    </source>
</evidence>
<keyword evidence="3" id="KW-1003">Cell membrane</keyword>
<keyword evidence="4 7" id="KW-0812">Transmembrane</keyword>
<feature type="transmembrane region" description="Helical" evidence="7">
    <location>
        <begin position="99"/>
        <end position="120"/>
    </location>
</feature>
<keyword evidence="6 7" id="KW-0472">Membrane</keyword>
<keyword evidence="2 7" id="KW-0813">Transport</keyword>
<evidence type="ECO:0000256" key="5">
    <source>
        <dbReference type="ARBA" id="ARBA00022989"/>
    </source>
</evidence>
<dbReference type="InterPro" id="IPR000515">
    <property type="entry name" value="MetI-like"/>
</dbReference>
<sequence>MTVLRGTPPSKSVAPTAPRDRRPRGARRRRADHQPQAYVFLTPWIIGAVALTVGPMIVSLYLSFTEYDLFTSPRWVGLDNYVHMFTEDDRYLQSVKVTLLYVLVAVPLKLGVSLLVAMMLNTRAASNGFYRAAFYAPSLLGASVAAALVWRAMFTEGGTVNELLDGIGWDTPSWIDDPAYTLWSIILLTVWQFGAPMVIFLAGLKQIPRELYEAAEVDGAGATRRFWHITLPMLSPVIFFNLVLEAIHAFQVFTPAFVIGGGRGGPADSALVYTLYLYQAGFEDFEMGYASAMAWVLLAVIALVTAVIFRSARLWVFYGDERTGTKS</sequence>
<dbReference type="PROSITE" id="PS50928">
    <property type="entry name" value="ABC_TM1"/>
    <property type="match status" value="1"/>
</dbReference>
<name>A0A193C1G9_AMYOR</name>
<feature type="transmembrane region" description="Helical" evidence="7">
    <location>
        <begin position="287"/>
        <end position="309"/>
    </location>
</feature>
<dbReference type="AlphaFoldDB" id="A0A193C1G9"/>
<keyword evidence="5 7" id="KW-1133">Transmembrane helix</keyword>
<evidence type="ECO:0000256" key="4">
    <source>
        <dbReference type="ARBA" id="ARBA00022692"/>
    </source>
</evidence>
<feature type="transmembrane region" description="Helical" evidence="7">
    <location>
        <begin position="180"/>
        <end position="204"/>
    </location>
</feature>
<dbReference type="PANTHER" id="PTHR30193:SF1">
    <property type="entry name" value="ABC TRANSPORTER PERMEASE PROTEIN YESP-RELATED"/>
    <property type="match status" value="1"/>
</dbReference>
<dbReference type="eggNOG" id="COG1175">
    <property type="taxonomic scope" value="Bacteria"/>
</dbReference>
<gene>
    <name evidence="10" type="ORF">SD37_23585</name>
</gene>
<protein>
    <submittedName>
        <fullName evidence="10">ABC transporter permease</fullName>
    </submittedName>
</protein>
<dbReference type="GO" id="GO:0005886">
    <property type="term" value="C:plasma membrane"/>
    <property type="evidence" value="ECO:0007669"/>
    <property type="project" value="UniProtKB-SubCell"/>
</dbReference>
<dbReference type="InterPro" id="IPR035906">
    <property type="entry name" value="MetI-like_sf"/>
</dbReference>
<dbReference type="GO" id="GO:0055085">
    <property type="term" value="P:transmembrane transport"/>
    <property type="evidence" value="ECO:0007669"/>
    <property type="project" value="InterPro"/>
</dbReference>
<feature type="transmembrane region" description="Helical" evidence="7">
    <location>
        <begin position="37"/>
        <end position="64"/>
    </location>
</feature>